<sequence>MVNRQESLFAAVTFFAKTHPGEVCGSNGLPLTPNSIAILGRSQRLKEIKHPNLCQYLDVIRGKHERTIVVSEYGGCTLQDKAKEPLGTNEVLRIFYQISLALNQLHQFKIVVHNLEPRHILLDSSNNVKLFNYGLYYLTNGGDYVPFPIGNIKYMPPERLMGSKNNIKSDVWSLGVIIAELLLQCTFWPNLKISNISRKILSFCQAPNVFEKIAREHNRLELYQNLSEDLCSMIESCLAVRPTERPLPSALLQLPLFKDNLSSYQIAPNEKSSVLLLRMPLEQIYYWWQLAGGDVQADLKKEGLIRSEAPILSIPQVVCLNGNIIGPKRSQSYLMDDRVVPLKLQNLIERLKGLPATAYYPLIHCPKFPYIFGVGMDQLPLVIREKDIEYQFYRGYPYTADLIRNEAAIDIPPLLRGPIWSCLLDVIPNGSYKKIDKFTPTSTDRQIEVDIPRCHQYDELLSSPEGHRKLKRLLKAWVTAHPQYVYWQGLDSLTAPFLYLNFNNEELAFLSVFKFIARYLQWFFLKDNSAVIKEYLCKFKQLTAFHEPVLAQHLVSICFIPELFAIPWFLTMFSHVFPLHKILHLWDKLMLGDNSYPLFIGIAILKQLKSTLLASGFNECILLFSDLPDIVMENCVVESQKMYEITPKSIAHRFYVNRDHELGPFDITSDITLADLQEEMCPHISANDLTYMLRNTPEKMLILDIRNISDFNRVHLPHSINIPYVSLQFGDKSLDFLNVPQLQEKLQGKIIICISNIHENAVKFSKFLVECGVSQVCVLHKEYLYFFFFFLSNSADQQQINLRHSVKRQRFFYDCEIKSAEMSNMPDKCTSHLPNEKRANANALNK</sequence>
<dbReference type="FunFam" id="3.40.250.10:FF:000056">
    <property type="entry name" value="TBC domain-containing protein kinase protein"/>
    <property type="match status" value="1"/>
</dbReference>
<dbReference type="SMART" id="SM00164">
    <property type="entry name" value="TBC"/>
    <property type="match status" value="1"/>
</dbReference>
<evidence type="ECO:0000313" key="5">
    <source>
        <dbReference type="EnsemblMetazoa" id="GPPI002028-PA"/>
    </source>
</evidence>
<organism evidence="5 6">
    <name type="scientific">Glossina palpalis gambiensis</name>
    <dbReference type="NCBI Taxonomy" id="67801"/>
    <lineage>
        <taxon>Eukaryota</taxon>
        <taxon>Metazoa</taxon>
        <taxon>Ecdysozoa</taxon>
        <taxon>Arthropoda</taxon>
        <taxon>Hexapoda</taxon>
        <taxon>Insecta</taxon>
        <taxon>Pterygota</taxon>
        <taxon>Neoptera</taxon>
        <taxon>Endopterygota</taxon>
        <taxon>Diptera</taxon>
        <taxon>Brachycera</taxon>
        <taxon>Muscomorpha</taxon>
        <taxon>Hippoboscoidea</taxon>
        <taxon>Glossinidae</taxon>
        <taxon>Glossina</taxon>
    </lineage>
</organism>
<dbReference type="EMBL" id="JXJN01000507">
    <property type="status" value="NOT_ANNOTATED_CDS"/>
    <property type="molecule type" value="Genomic_DNA"/>
</dbReference>
<proteinExistence type="predicted"/>
<dbReference type="GO" id="GO:0005524">
    <property type="term" value="F:ATP binding"/>
    <property type="evidence" value="ECO:0007669"/>
    <property type="project" value="InterPro"/>
</dbReference>
<evidence type="ECO:0000313" key="6">
    <source>
        <dbReference type="Proteomes" id="UP000092460"/>
    </source>
</evidence>
<dbReference type="PANTHER" id="PTHR22957">
    <property type="entry name" value="TBC1 DOMAIN FAMILY MEMBER GTPASE-ACTIVATING PROTEIN"/>
    <property type="match status" value="1"/>
</dbReference>
<accession>A0A1B0AMN4</accession>
<dbReference type="PROSITE" id="PS50206">
    <property type="entry name" value="RHODANESE_3"/>
    <property type="match status" value="1"/>
</dbReference>
<feature type="domain" description="Rhodanese" evidence="4">
    <location>
        <begin position="696"/>
        <end position="795"/>
    </location>
</feature>
<dbReference type="InterPro" id="IPR035969">
    <property type="entry name" value="Rab-GAP_TBC_sf"/>
</dbReference>
<dbReference type="FunFam" id="1.10.510.10:FF:001232">
    <property type="entry name" value="Predicted protein"/>
    <property type="match status" value="1"/>
</dbReference>
<dbReference type="Pfam" id="PF00581">
    <property type="entry name" value="Rhodanese"/>
    <property type="match status" value="1"/>
</dbReference>
<dbReference type="GO" id="GO:0005096">
    <property type="term" value="F:GTPase activator activity"/>
    <property type="evidence" value="ECO:0007669"/>
    <property type="project" value="UniProtKB-KW"/>
</dbReference>
<dbReference type="PANTHER" id="PTHR22957:SF168">
    <property type="entry name" value="TBC DOMAIN-CONTAINING PROTEIN KINASE-LIKE PROTEIN"/>
    <property type="match status" value="1"/>
</dbReference>
<dbReference type="FunFam" id="1.10.472.80:FF:000015">
    <property type="entry name" value="TBC domain-containing protein kinase-like protein"/>
    <property type="match status" value="1"/>
</dbReference>
<dbReference type="Pfam" id="PF00069">
    <property type="entry name" value="Pkinase"/>
    <property type="match status" value="1"/>
</dbReference>
<dbReference type="SUPFAM" id="SSF56112">
    <property type="entry name" value="Protein kinase-like (PK-like)"/>
    <property type="match status" value="1"/>
</dbReference>
<dbReference type="GO" id="GO:0004672">
    <property type="term" value="F:protein kinase activity"/>
    <property type="evidence" value="ECO:0007669"/>
    <property type="project" value="InterPro"/>
</dbReference>
<dbReference type="Proteomes" id="UP000092460">
    <property type="component" value="Unassembled WGS sequence"/>
</dbReference>
<feature type="domain" description="Rab-GAP TBC" evidence="3">
    <location>
        <begin position="410"/>
        <end position="593"/>
    </location>
</feature>
<reference evidence="6" key="1">
    <citation type="submission" date="2015-01" db="EMBL/GenBank/DDBJ databases">
        <authorList>
            <person name="Aksoy S."/>
            <person name="Warren W."/>
            <person name="Wilson R.K."/>
        </authorList>
    </citation>
    <scope>NUCLEOTIDE SEQUENCE [LARGE SCALE GENOMIC DNA]</scope>
    <source>
        <strain evidence="6">IAEA</strain>
    </source>
</reference>
<dbReference type="Gene3D" id="1.10.8.270">
    <property type="entry name" value="putative rabgap domain of human tbc1 domain family member 14 like domains"/>
    <property type="match status" value="1"/>
</dbReference>
<evidence type="ECO:0000259" key="4">
    <source>
        <dbReference type="PROSITE" id="PS50206"/>
    </source>
</evidence>
<dbReference type="Gene3D" id="1.10.510.10">
    <property type="entry name" value="Transferase(Phosphotransferase) domain 1"/>
    <property type="match status" value="1"/>
</dbReference>
<dbReference type="InterPro" id="IPR011009">
    <property type="entry name" value="Kinase-like_dom_sf"/>
</dbReference>
<dbReference type="PROSITE" id="PS50086">
    <property type="entry name" value="TBC_RABGAP"/>
    <property type="match status" value="1"/>
</dbReference>
<dbReference type="SUPFAM" id="SSF47923">
    <property type="entry name" value="Ypt/Rab-GAP domain of gyp1p"/>
    <property type="match status" value="2"/>
</dbReference>
<dbReference type="InterPro" id="IPR000195">
    <property type="entry name" value="Rab-GAP-TBC_dom"/>
</dbReference>
<evidence type="ECO:0000259" key="3">
    <source>
        <dbReference type="PROSITE" id="PS50086"/>
    </source>
</evidence>
<protein>
    <recommendedName>
        <fullName evidence="7">TBC domain-containing protein kinase-like protein</fullName>
    </recommendedName>
</protein>
<dbReference type="SUPFAM" id="SSF52821">
    <property type="entry name" value="Rhodanese/Cell cycle control phosphatase"/>
    <property type="match status" value="1"/>
</dbReference>
<evidence type="ECO:0000259" key="2">
    <source>
        <dbReference type="PROSITE" id="PS50011"/>
    </source>
</evidence>
<keyword evidence="6" id="KW-1185">Reference proteome</keyword>
<dbReference type="VEuPathDB" id="VectorBase:GPPI002028"/>
<reference evidence="5" key="2">
    <citation type="submission" date="2020-05" db="UniProtKB">
        <authorList>
            <consortium name="EnsemblMetazoa"/>
        </authorList>
    </citation>
    <scope>IDENTIFICATION</scope>
    <source>
        <strain evidence="5">IAEA</strain>
    </source>
</reference>
<evidence type="ECO:0008006" key="7">
    <source>
        <dbReference type="Google" id="ProtNLM"/>
    </source>
</evidence>
<dbReference type="STRING" id="67801.A0A1B0AMN4"/>
<dbReference type="EnsemblMetazoa" id="GPPI002028-RA">
    <property type="protein sequence ID" value="GPPI002028-PA"/>
    <property type="gene ID" value="GPPI002028"/>
</dbReference>
<dbReference type="Pfam" id="PF00566">
    <property type="entry name" value="RabGAP-TBC"/>
    <property type="match status" value="1"/>
</dbReference>
<dbReference type="PROSITE" id="PS50011">
    <property type="entry name" value="PROTEIN_KINASE_DOM"/>
    <property type="match status" value="1"/>
</dbReference>
<dbReference type="Gene3D" id="1.10.472.80">
    <property type="entry name" value="Ypt/Rab-GAP domain of gyp1p, domain 3"/>
    <property type="match status" value="1"/>
</dbReference>
<dbReference type="AlphaFoldDB" id="A0A1B0AMN4"/>
<dbReference type="InterPro" id="IPR000719">
    <property type="entry name" value="Prot_kinase_dom"/>
</dbReference>
<dbReference type="InterPro" id="IPR001763">
    <property type="entry name" value="Rhodanese-like_dom"/>
</dbReference>
<dbReference type="SMART" id="SM00450">
    <property type="entry name" value="RHOD"/>
    <property type="match status" value="1"/>
</dbReference>
<name>A0A1B0AMN4_9MUSC</name>
<dbReference type="InterPro" id="IPR036873">
    <property type="entry name" value="Rhodanese-like_dom_sf"/>
</dbReference>
<feature type="domain" description="Protein kinase" evidence="2">
    <location>
        <begin position="1"/>
        <end position="257"/>
    </location>
</feature>
<dbReference type="CDD" id="cd00180">
    <property type="entry name" value="PKc"/>
    <property type="match status" value="1"/>
</dbReference>
<dbReference type="FunFam" id="1.10.8.270:FF:000043">
    <property type="entry name" value="AGAP000552-PA-like protein"/>
    <property type="match status" value="1"/>
</dbReference>
<evidence type="ECO:0000256" key="1">
    <source>
        <dbReference type="ARBA" id="ARBA00022468"/>
    </source>
</evidence>
<dbReference type="Gene3D" id="3.40.250.10">
    <property type="entry name" value="Rhodanese-like domain"/>
    <property type="match status" value="1"/>
</dbReference>
<keyword evidence="1" id="KW-0343">GTPase activation</keyword>